<dbReference type="PANTHER" id="PTHR31527">
    <property type="entry name" value="RE64534P"/>
    <property type="match status" value="1"/>
</dbReference>
<dbReference type="InterPro" id="IPR018959">
    <property type="entry name" value="DUF1989"/>
</dbReference>
<dbReference type="EMBL" id="LR134523">
    <property type="protein sequence ID" value="VEJ34531.1"/>
    <property type="molecule type" value="Genomic_DNA"/>
</dbReference>
<name>A0A3S5F7S6_9FIRM</name>
<protein>
    <submittedName>
        <fullName evidence="2">Urea carboxylase-associated protein 1</fullName>
    </submittedName>
</protein>
<evidence type="ECO:0000313" key="2">
    <source>
        <dbReference type="EMBL" id="VEJ34531.1"/>
    </source>
</evidence>
<dbReference type="AlphaFoldDB" id="A0A3S5F7S6"/>
<evidence type="ECO:0000313" key="3">
    <source>
        <dbReference type="Proteomes" id="UP000269544"/>
    </source>
</evidence>
<dbReference type="Proteomes" id="UP000269544">
    <property type="component" value="Chromosome"/>
</dbReference>
<dbReference type="KEGG" id="piv:NCTC13079_00201"/>
<accession>A0A3S5F7S6</accession>
<evidence type="ECO:0000259" key="1">
    <source>
        <dbReference type="Pfam" id="PF09347"/>
    </source>
</evidence>
<reference evidence="2 3" key="1">
    <citation type="submission" date="2018-12" db="EMBL/GenBank/DDBJ databases">
        <authorList>
            <consortium name="Pathogen Informatics"/>
        </authorList>
    </citation>
    <scope>NUCLEOTIDE SEQUENCE [LARGE SCALE GENOMIC DNA]</scope>
    <source>
        <strain evidence="2 3">NCTC13079</strain>
    </source>
</reference>
<gene>
    <name evidence="2" type="ORF">NCTC13079_00201</name>
</gene>
<dbReference type="PANTHER" id="PTHR31527:SF0">
    <property type="entry name" value="RE64534P"/>
    <property type="match status" value="1"/>
</dbReference>
<dbReference type="RefSeq" id="WP_126464678.1">
    <property type="nucleotide sequence ID" value="NZ_LR134523.1"/>
</dbReference>
<organism evidence="2 3">
    <name type="scientific">Aedoeadaptatus ivorii</name>
    <dbReference type="NCBI Taxonomy" id="54006"/>
    <lineage>
        <taxon>Bacteria</taxon>
        <taxon>Bacillati</taxon>
        <taxon>Bacillota</taxon>
        <taxon>Tissierellia</taxon>
        <taxon>Tissierellales</taxon>
        <taxon>Peptoniphilaceae</taxon>
        <taxon>Aedoeadaptatus</taxon>
    </lineage>
</organism>
<keyword evidence="3" id="KW-1185">Reference proteome</keyword>
<dbReference type="Pfam" id="PF09347">
    <property type="entry name" value="DUF1989"/>
    <property type="match status" value="1"/>
</dbReference>
<proteinExistence type="predicted"/>
<dbReference type="OrthoDB" id="9772660at2"/>
<sequence length="192" mass="20691">MKERYRIEPASGKKIPVRAGDRIAVIDEEGGQVADFFAVIDGDSGEFLSPGVTMDINESLHIGVGDTLYSNRYRPLFEIERDDVGEHDLLHPCCSPAMYDFFYHNGAGHPNCLDNINGALGTAFPILRPVNLFMHTAVAEDGSFSVCRPPSKAGDAVVLKALEDMILGVAACSVSESECNAGKCTAIIVEVE</sequence>
<feature type="domain" description="DUF1989" evidence="1">
    <location>
        <begin position="6"/>
        <end position="166"/>
    </location>
</feature>